<accession>A0A1I4Y633</accession>
<protein>
    <submittedName>
        <fullName evidence="3">Pimeloyl-ACP methyl ester carboxylesterase</fullName>
    </submittedName>
</protein>
<evidence type="ECO:0000313" key="4">
    <source>
        <dbReference type="Proteomes" id="UP000198575"/>
    </source>
</evidence>
<dbReference type="AlphaFoldDB" id="A0A1I4Y633"/>
<dbReference type="InterPro" id="IPR036388">
    <property type="entry name" value="WH-like_DNA-bd_sf"/>
</dbReference>
<sequence length="537" mass="59965">MTTEPSLRIQTLGDLKVFASGRELAIPPSRKTRSLLGYLVLSGAPQRRERLCELFWDVPDDPRGALRWSLSKLRGVLGQDEAPCIVADRERVAIDMGHIEVDIHAIGQRVNDESAGAEALEAAWKACRETLLQDCDLSNQDEFGAWLVRERMEVVRLRTRIARRLATDESLPVEEVIGWADAWLEDAPFERDAAICAVTARLKAGRIEAADATRAALTERFVGANLQPPAWPSEPVATEVSPRQHPLSDEEADRSLRIRQRVRFVQAGDGVSLAWATVGAEDNPPLVKAANWLSHLELDWEAPIWSPLFRDLARHRRLIRYDERGCGLSDWEVADIGFETFVSDLEAVVDAAGLKRFPLLGISQGASVSIEYAARHPERVSHLILFGGYAAGWRHLATPEETREREAIMVLTGAGWGRDDPAYRHLFSQSFMPSATNEELTWFDDFQRRTTSPKNAVRFLEAFSRIDVRHRLAELHVPTLVIHSRGDQRIPLGVGRELAANIPDAEFVGLESSNHLLLGREPASDAFLSAVRGFLAR</sequence>
<feature type="region of interest" description="Disordered" evidence="1">
    <location>
        <begin position="228"/>
        <end position="249"/>
    </location>
</feature>
<evidence type="ECO:0000313" key="3">
    <source>
        <dbReference type="EMBL" id="SFN33526.1"/>
    </source>
</evidence>
<dbReference type="PRINTS" id="PR00111">
    <property type="entry name" value="ABHYDROLASE"/>
</dbReference>
<dbReference type="OrthoDB" id="9780765at2"/>
<dbReference type="Pfam" id="PF00561">
    <property type="entry name" value="Abhydrolase_1"/>
    <property type="match status" value="1"/>
</dbReference>
<dbReference type="InterPro" id="IPR050471">
    <property type="entry name" value="AB_hydrolase"/>
</dbReference>
<evidence type="ECO:0000256" key="1">
    <source>
        <dbReference type="SAM" id="MobiDB-lite"/>
    </source>
</evidence>
<dbReference type="EMBL" id="FOVF01000015">
    <property type="protein sequence ID" value="SFN33526.1"/>
    <property type="molecule type" value="Genomic_DNA"/>
</dbReference>
<dbReference type="PANTHER" id="PTHR43433">
    <property type="entry name" value="HYDROLASE, ALPHA/BETA FOLD FAMILY PROTEIN"/>
    <property type="match status" value="1"/>
</dbReference>
<feature type="domain" description="AB hydrolase-1" evidence="2">
    <location>
        <begin position="304"/>
        <end position="518"/>
    </location>
</feature>
<dbReference type="Gene3D" id="3.40.50.1820">
    <property type="entry name" value="alpha/beta hydrolase"/>
    <property type="match status" value="1"/>
</dbReference>
<dbReference type="Proteomes" id="UP000198575">
    <property type="component" value="Unassembled WGS sequence"/>
</dbReference>
<proteinExistence type="predicted"/>
<gene>
    <name evidence="3" type="ORF">SAMN05216289_11535</name>
</gene>
<organism evidence="3 4">
    <name type="scientific">Dokdonella immobilis</name>
    <dbReference type="NCBI Taxonomy" id="578942"/>
    <lineage>
        <taxon>Bacteria</taxon>
        <taxon>Pseudomonadati</taxon>
        <taxon>Pseudomonadota</taxon>
        <taxon>Gammaproteobacteria</taxon>
        <taxon>Lysobacterales</taxon>
        <taxon>Rhodanobacteraceae</taxon>
        <taxon>Dokdonella</taxon>
    </lineage>
</organism>
<dbReference type="InterPro" id="IPR029058">
    <property type="entry name" value="AB_hydrolase_fold"/>
</dbReference>
<keyword evidence="4" id="KW-1185">Reference proteome</keyword>
<dbReference type="STRING" id="578942.SAMN05216289_11535"/>
<dbReference type="PANTHER" id="PTHR43433:SF8">
    <property type="entry name" value="BIFUNCTIONAL LIPASE_ADENYLATE CYCLASE LIPJ"/>
    <property type="match status" value="1"/>
</dbReference>
<reference evidence="3 4" key="1">
    <citation type="submission" date="2016-10" db="EMBL/GenBank/DDBJ databases">
        <authorList>
            <person name="de Groot N.N."/>
        </authorList>
    </citation>
    <scope>NUCLEOTIDE SEQUENCE [LARGE SCALE GENOMIC DNA]</scope>
    <source>
        <strain evidence="3 4">CGMCC 1.7659</strain>
    </source>
</reference>
<evidence type="ECO:0000259" key="2">
    <source>
        <dbReference type="Pfam" id="PF00561"/>
    </source>
</evidence>
<dbReference type="Gene3D" id="1.10.10.10">
    <property type="entry name" value="Winged helix-like DNA-binding domain superfamily/Winged helix DNA-binding domain"/>
    <property type="match status" value="1"/>
</dbReference>
<dbReference type="RefSeq" id="WP_092408008.1">
    <property type="nucleotide sequence ID" value="NZ_FOVF01000015.1"/>
</dbReference>
<dbReference type="InterPro" id="IPR000073">
    <property type="entry name" value="AB_hydrolase_1"/>
</dbReference>
<name>A0A1I4Y633_9GAMM</name>
<dbReference type="SUPFAM" id="SSF53474">
    <property type="entry name" value="alpha/beta-Hydrolases"/>
    <property type="match status" value="1"/>
</dbReference>